<sequence>MRLSGRTVLLGALLGVLLGVLCATDAVETVVRPDSGSSVTVFTDQSGCGVCEVTGDNATETSCPPSLALTPGQEVRLQLTCSESESTETAFSASIAQTLVCSADSCSPVSVADFLSDLRRVYSWKISAPPRTSVRLDPGGRGLSRGPQPCADGLQLSVSTSLGGEEQAFCRGGPLSALQVKDGAVLKITVDPLTSVGPGLFSAEPLKGRVMEVSVSPDTELVLVPNPSGPQCELCYGDDCSVTGTTITGTTGTDTGKSRVQFSCSEPQDVYSIKIKGKTECTESSCTPEAAALGPDDFKGFKRTVMWELNAPPKTSLTLDFLDSGLEETSGSCPGGVQYFISSSKTDGPPKESSYCPTTTPSTLKLHQRSSVVLEAAKDQDLPQTVFTVAALRGSRLLLVTTDPGTKVTISRDPDGADCEVCVKDSKPPCSHKQVLRDPRNVSVEFSCNTPQEHFTVDIIRDVEPNHMEPNHMEPNHMEPNHMEPNHMEPNHMEPNHMEPNHMEPNHMEPNHMEPNHMEPNHMEPNHMEPNHMEPNHMEPNHMEPNHMEPNHMEPNHMEPNHMEPNHMEPNHMEPNHMEPNHMEPNHMEPNHMEPNHMEPNHMEPNHMEPNHMEPNHMEPNHMEPNHMEPNHIEPNHMEPNHIEPNHMEPNHIEPNHVYCAKTSCSSDILYTKFSKFREFNRTFIWDLKVVPTQAFQLDFPEPGMRQIQNKHSCPDEHTYSVVTYLRTGPATIGTFCKGGAVSSVLVRYKGRMFLEVPANTELDPVDFKFSHGPQTDMVAILKVNLPRGVSNTTFMTPNFPGDFPDQQEMLWDFVVPGMHNYSMTFTDFTLPECISDDVVVEYLKPNKKKSKSDLSDSQPKHQQGNFQLVLKNCATNRTLQGLALDFTVSLMRSGHPVLCSVDLSQRRSLSLQIQKVGSDPFCEISIDSKLQTQINIESGTKAALSFLECPNKDLQLTATQDIECISTSCLLFAPKLDSCLPMALHSATWRINMAQDRTVDLASPTGTFSQSLPGHNCSGDVSLQLRELLGGSQGGSMGDFCFTGPIQKVQAHTNISVTVKTKDFNKYKGHFLNVSFSPEIPGQ</sequence>
<dbReference type="AlphaFoldDB" id="A0AAV2KBU2"/>
<dbReference type="InterPro" id="IPR056268">
    <property type="entry name" value="CUB_CDCP1_1st"/>
</dbReference>
<dbReference type="InterPro" id="IPR038811">
    <property type="entry name" value="CDCP1"/>
</dbReference>
<gene>
    <name evidence="6" type="ORF">KC01_LOCUS15321</name>
</gene>
<dbReference type="SUPFAM" id="SSF49854">
    <property type="entry name" value="Spermadhesin, CUB domain"/>
    <property type="match status" value="1"/>
</dbReference>
<feature type="domain" description="CDCP1 first CUB" evidence="4">
    <location>
        <begin position="211"/>
        <end position="281"/>
    </location>
</feature>
<dbReference type="Proteomes" id="UP001497482">
    <property type="component" value="Chromosome 16"/>
</dbReference>
<dbReference type="PANTHER" id="PTHR14477">
    <property type="entry name" value="CUB DOMAIN-CONTAINING PROTEIN 1"/>
    <property type="match status" value="1"/>
</dbReference>
<organism evidence="6 7">
    <name type="scientific">Knipowitschia caucasica</name>
    <name type="common">Caucasian dwarf goby</name>
    <name type="synonym">Pomatoschistus caucasicus</name>
    <dbReference type="NCBI Taxonomy" id="637954"/>
    <lineage>
        <taxon>Eukaryota</taxon>
        <taxon>Metazoa</taxon>
        <taxon>Chordata</taxon>
        <taxon>Craniata</taxon>
        <taxon>Vertebrata</taxon>
        <taxon>Euteleostomi</taxon>
        <taxon>Actinopterygii</taxon>
        <taxon>Neopterygii</taxon>
        <taxon>Teleostei</taxon>
        <taxon>Neoteleostei</taxon>
        <taxon>Acanthomorphata</taxon>
        <taxon>Gobiaria</taxon>
        <taxon>Gobiiformes</taxon>
        <taxon>Gobioidei</taxon>
        <taxon>Gobiidae</taxon>
        <taxon>Gobiinae</taxon>
        <taxon>Knipowitschia</taxon>
    </lineage>
</organism>
<dbReference type="EMBL" id="OZ035838">
    <property type="protein sequence ID" value="CAL1585072.1"/>
    <property type="molecule type" value="Genomic_DNA"/>
</dbReference>
<name>A0AAV2KBU2_KNICA</name>
<evidence type="ECO:0000259" key="5">
    <source>
        <dbReference type="Pfam" id="PF23668"/>
    </source>
</evidence>
<feature type="chain" id="PRO_5043449760" evidence="2">
    <location>
        <begin position="24"/>
        <end position="1084"/>
    </location>
</feature>
<reference evidence="6 7" key="1">
    <citation type="submission" date="2024-04" db="EMBL/GenBank/DDBJ databases">
        <authorList>
            <person name="Waldvogel A.-M."/>
            <person name="Schoenle A."/>
        </authorList>
    </citation>
    <scope>NUCLEOTIDE SEQUENCE [LARGE SCALE GENOMIC DNA]</scope>
</reference>
<keyword evidence="7" id="KW-1185">Reference proteome</keyword>
<evidence type="ECO:0000259" key="4">
    <source>
        <dbReference type="Pfam" id="PF23667"/>
    </source>
</evidence>
<feature type="domain" description="CDCP1 second and fifth CUB" evidence="5">
    <location>
        <begin position="113"/>
        <end position="203"/>
    </location>
</feature>
<feature type="domain" description="CDCP1 third and sixth CUB" evidence="3">
    <location>
        <begin position="785"/>
        <end position="882"/>
    </location>
</feature>
<dbReference type="PANTHER" id="PTHR14477:SF1">
    <property type="entry name" value="CUB DOMAIN-CONTAINING PROTEIN 1"/>
    <property type="match status" value="1"/>
</dbReference>
<accession>A0AAV2KBU2</accession>
<dbReference type="InterPro" id="IPR056269">
    <property type="entry name" value="CUB_CDCP1_2nd_5th"/>
</dbReference>
<dbReference type="Gene3D" id="2.60.120.290">
    <property type="entry name" value="Spermadhesin, CUB domain"/>
    <property type="match status" value="1"/>
</dbReference>
<feature type="domain" description="CDCP1 first CUB" evidence="4">
    <location>
        <begin position="399"/>
        <end position="464"/>
    </location>
</feature>
<feature type="domain" description="CDCP1 second and fifth CUB" evidence="5">
    <location>
        <begin position="289"/>
        <end position="391"/>
    </location>
</feature>
<evidence type="ECO:0000256" key="1">
    <source>
        <dbReference type="SAM" id="MobiDB-lite"/>
    </source>
</evidence>
<dbReference type="InterPro" id="IPR056266">
    <property type="entry name" value="CDCP1_CUB_3rd_6th"/>
</dbReference>
<feature type="signal peptide" evidence="2">
    <location>
        <begin position="1"/>
        <end position="23"/>
    </location>
</feature>
<feature type="region of interest" description="Disordered" evidence="1">
    <location>
        <begin position="474"/>
        <end position="550"/>
    </location>
</feature>
<dbReference type="Pfam" id="PF23665">
    <property type="entry name" value="CDCP1_CUB_6"/>
    <property type="match status" value="1"/>
</dbReference>
<feature type="domain" description="CDCP1 second and fifth CUB" evidence="5">
    <location>
        <begin position="978"/>
        <end position="1076"/>
    </location>
</feature>
<protein>
    <submittedName>
        <fullName evidence="6">Uncharacterized protein</fullName>
    </submittedName>
</protein>
<keyword evidence="2" id="KW-0732">Signal</keyword>
<evidence type="ECO:0000313" key="7">
    <source>
        <dbReference type="Proteomes" id="UP001497482"/>
    </source>
</evidence>
<feature type="domain" description="CDCP1 second and fifth CUB" evidence="5">
    <location>
        <begin position="671"/>
        <end position="772"/>
    </location>
</feature>
<evidence type="ECO:0000259" key="3">
    <source>
        <dbReference type="Pfam" id="PF23665"/>
    </source>
</evidence>
<dbReference type="Pfam" id="PF23667">
    <property type="entry name" value="CUB_CDCP1_1"/>
    <property type="match status" value="3"/>
</dbReference>
<dbReference type="InterPro" id="IPR035914">
    <property type="entry name" value="Sperma_CUB_dom_sf"/>
</dbReference>
<dbReference type="Pfam" id="PF23668">
    <property type="entry name" value="CUB_CDCP1_2"/>
    <property type="match status" value="4"/>
</dbReference>
<evidence type="ECO:0000313" key="6">
    <source>
        <dbReference type="EMBL" id="CAL1585072.1"/>
    </source>
</evidence>
<proteinExistence type="predicted"/>
<evidence type="ECO:0000256" key="2">
    <source>
        <dbReference type="SAM" id="SignalP"/>
    </source>
</evidence>
<feature type="domain" description="CDCP1 first CUB" evidence="4">
    <location>
        <begin position="28"/>
        <end position="101"/>
    </location>
</feature>